<sequence length="386" mass="42679">MFSNSINDLTDCHRTKQKKSESECSELSLQSLGYLKKNSTTSSTDSSDLEQEDDGNSTSKIRSGSIVGSMDAISMQSYVEKKLQLFSDSEGNEEDPTNGEDSSSGESDCASDNSQTRGFYTPSDEEPDDLFYLTIPGEPRTALMTPKRSAKNSTKMSGPDPEDKVYQMTSKEIYDRHSFCIPGKGNIFPIELPIGSEAKPRHEPMFGPELAPLNVAAARKVIAATLRPIFALQEAEETRTRGTKIAKKARKAGVGAIEWMLGKGYSKDAVGHETTSASGDSELEWPPESALSFKDKLSSLLKSITNMNHCKSSWKKNAFELEYTKQGSVHRHVMTEKEDFWEMWVRRHTESALVLNEILQNSPLLTLVLQLAIGDGRVGFIAHEVS</sequence>
<protein>
    <submittedName>
        <fullName evidence="3">Uncharacterized protein LOC125177888</fullName>
    </submittedName>
</protein>
<feature type="region of interest" description="Disordered" evidence="1">
    <location>
        <begin position="143"/>
        <end position="163"/>
    </location>
</feature>
<dbReference type="RefSeq" id="XP_047736424.1">
    <property type="nucleotide sequence ID" value="XM_047880468.1"/>
</dbReference>
<feature type="region of interest" description="Disordered" evidence="1">
    <location>
        <begin position="1"/>
        <end position="67"/>
    </location>
</feature>
<reference evidence="3" key="1">
    <citation type="submission" date="2025-08" db="UniProtKB">
        <authorList>
            <consortium name="RefSeq"/>
        </authorList>
    </citation>
    <scope>IDENTIFICATION</scope>
    <source>
        <tissue evidence="3">Whole organism</tissue>
    </source>
</reference>
<proteinExistence type="predicted"/>
<dbReference type="GeneID" id="125177888"/>
<accession>A0A979FJG3</accession>
<dbReference type="KEGG" id="hazt:125177888"/>
<feature type="region of interest" description="Disordered" evidence="1">
    <location>
        <begin position="87"/>
        <end position="130"/>
    </location>
</feature>
<evidence type="ECO:0000256" key="1">
    <source>
        <dbReference type="SAM" id="MobiDB-lite"/>
    </source>
</evidence>
<evidence type="ECO:0000313" key="2">
    <source>
        <dbReference type="Proteomes" id="UP000694843"/>
    </source>
</evidence>
<feature type="compositionally biased region" description="Basic and acidic residues" evidence="1">
    <location>
        <begin position="10"/>
        <end position="22"/>
    </location>
</feature>
<name>A0A979FJG3_HYAAZ</name>
<feature type="compositionally biased region" description="Polar residues" evidence="1">
    <location>
        <begin position="99"/>
        <end position="118"/>
    </location>
</feature>
<dbReference type="AlphaFoldDB" id="A0A979FJG3"/>
<gene>
    <name evidence="3" type="primary">LOC125177888</name>
</gene>
<evidence type="ECO:0000313" key="3">
    <source>
        <dbReference type="RefSeq" id="XP_047736424.1"/>
    </source>
</evidence>
<keyword evidence="2" id="KW-1185">Reference proteome</keyword>
<dbReference type="OrthoDB" id="10653219at2759"/>
<dbReference type="Proteomes" id="UP000694843">
    <property type="component" value="Unplaced"/>
</dbReference>
<organism evidence="2 3">
    <name type="scientific">Hyalella azteca</name>
    <name type="common">Amphipod</name>
    <dbReference type="NCBI Taxonomy" id="294128"/>
    <lineage>
        <taxon>Eukaryota</taxon>
        <taxon>Metazoa</taxon>
        <taxon>Ecdysozoa</taxon>
        <taxon>Arthropoda</taxon>
        <taxon>Crustacea</taxon>
        <taxon>Multicrustacea</taxon>
        <taxon>Malacostraca</taxon>
        <taxon>Eumalacostraca</taxon>
        <taxon>Peracarida</taxon>
        <taxon>Amphipoda</taxon>
        <taxon>Senticaudata</taxon>
        <taxon>Talitrida</taxon>
        <taxon>Talitroidea</taxon>
        <taxon>Hyalellidae</taxon>
        <taxon>Hyalella</taxon>
    </lineage>
</organism>